<comment type="caution">
    <text evidence="1">The sequence shown here is derived from an EMBL/GenBank/DDBJ whole genome shotgun (WGS) entry which is preliminary data.</text>
</comment>
<dbReference type="EMBL" id="JARJLG010000032">
    <property type="protein sequence ID" value="KAJ7766504.1"/>
    <property type="molecule type" value="Genomic_DNA"/>
</dbReference>
<evidence type="ECO:0000313" key="1">
    <source>
        <dbReference type="EMBL" id="KAJ7766504.1"/>
    </source>
</evidence>
<organism evidence="1 2">
    <name type="scientific">Mycena maculata</name>
    <dbReference type="NCBI Taxonomy" id="230809"/>
    <lineage>
        <taxon>Eukaryota</taxon>
        <taxon>Fungi</taxon>
        <taxon>Dikarya</taxon>
        <taxon>Basidiomycota</taxon>
        <taxon>Agaricomycotina</taxon>
        <taxon>Agaricomycetes</taxon>
        <taxon>Agaricomycetidae</taxon>
        <taxon>Agaricales</taxon>
        <taxon>Marasmiineae</taxon>
        <taxon>Mycenaceae</taxon>
        <taxon>Mycena</taxon>
    </lineage>
</organism>
<gene>
    <name evidence="1" type="ORF">DFH07DRAFT_769766</name>
</gene>
<proteinExistence type="predicted"/>
<protein>
    <submittedName>
        <fullName evidence="1">Uncharacterized protein</fullName>
    </submittedName>
</protein>
<reference evidence="1" key="1">
    <citation type="submission" date="2023-03" db="EMBL/GenBank/DDBJ databases">
        <title>Massive genome expansion in bonnet fungi (Mycena s.s.) driven by repeated elements and novel gene families across ecological guilds.</title>
        <authorList>
            <consortium name="Lawrence Berkeley National Laboratory"/>
            <person name="Harder C.B."/>
            <person name="Miyauchi S."/>
            <person name="Viragh M."/>
            <person name="Kuo A."/>
            <person name="Thoen E."/>
            <person name="Andreopoulos B."/>
            <person name="Lu D."/>
            <person name="Skrede I."/>
            <person name="Drula E."/>
            <person name="Henrissat B."/>
            <person name="Morin E."/>
            <person name="Kohler A."/>
            <person name="Barry K."/>
            <person name="LaButti K."/>
            <person name="Morin E."/>
            <person name="Salamov A."/>
            <person name="Lipzen A."/>
            <person name="Mereny Z."/>
            <person name="Hegedus B."/>
            <person name="Baldrian P."/>
            <person name="Stursova M."/>
            <person name="Weitz H."/>
            <person name="Taylor A."/>
            <person name="Grigoriev I.V."/>
            <person name="Nagy L.G."/>
            <person name="Martin F."/>
            <person name="Kauserud H."/>
        </authorList>
    </citation>
    <scope>NUCLEOTIDE SEQUENCE</scope>
    <source>
        <strain evidence="1">CBHHK188m</strain>
    </source>
</reference>
<dbReference type="AlphaFoldDB" id="A0AAD7NMA6"/>
<name>A0AAD7NMA6_9AGAR</name>
<evidence type="ECO:0000313" key="2">
    <source>
        <dbReference type="Proteomes" id="UP001215280"/>
    </source>
</evidence>
<dbReference type="Proteomes" id="UP001215280">
    <property type="component" value="Unassembled WGS sequence"/>
</dbReference>
<accession>A0AAD7NMA6</accession>
<sequence length="220" mass="24644">MYHHGCSPAWKNCEKEAKAGLADSMNMVFLQLEVNPGNPMLPRLRTWSPTRTCAPSHSMSNTSSQTLSGNFNRSWGNSREAQRELWAVCGDFNWPWGNSREAQRELWAACGDFHWPWGNSREAQRELCAVKHSVEISTGHGKAASHRGRGEKQDLDVAWGGTMLNGMVVEEKRGLFVPQTNDELGSAQGPETDEEQTWHVGTHRYNVSMGPHGHQCCTRP</sequence>
<keyword evidence="2" id="KW-1185">Reference proteome</keyword>